<evidence type="ECO:0000259" key="12">
    <source>
        <dbReference type="PROSITE" id="PS51456"/>
    </source>
</evidence>
<evidence type="ECO:0000256" key="10">
    <source>
        <dbReference type="PROSITE-ProRule" id="PRU00782"/>
    </source>
</evidence>
<keyword evidence="3" id="KW-0547">Nucleotide-binding</keyword>
<evidence type="ECO:0000256" key="1">
    <source>
        <dbReference type="ARBA" id="ARBA00004316"/>
    </source>
</evidence>
<dbReference type="GO" id="GO:0007015">
    <property type="term" value="P:actin filament organization"/>
    <property type="evidence" value="ECO:0007669"/>
    <property type="project" value="TreeGrafter"/>
</dbReference>
<dbReference type="InterPro" id="IPR001609">
    <property type="entry name" value="Myosin_head_motor_dom-like"/>
</dbReference>
<dbReference type="Proteomes" id="UP001295444">
    <property type="component" value="Chromosome 04"/>
</dbReference>
<keyword evidence="6 10" id="KW-0518">Myosin</keyword>
<feature type="transmembrane region" description="Helical" evidence="11">
    <location>
        <begin position="521"/>
        <end position="544"/>
    </location>
</feature>
<dbReference type="GO" id="GO:0005886">
    <property type="term" value="C:plasma membrane"/>
    <property type="evidence" value="ECO:0007669"/>
    <property type="project" value="TreeGrafter"/>
</dbReference>
<evidence type="ECO:0000256" key="7">
    <source>
        <dbReference type="ARBA" id="ARBA00023175"/>
    </source>
</evidence>
<reference evidence="13" key="1">
    <citation type="submission" date="2022-03" db="EMBL/GenBank/DDBJ databases">
        <authorList>
            <person name="Alioto T."/>
            <person name="Alioto T."/>
            <person name="Gomez Garrido J."/>
        </authorList>
    </citation>
    <scope>NUCLEOTIDE SEQUENCE</scope>
</reference>
<name>A0AAD1RUD6_PELCU</name>
<dbReference type="PROSITE" id="PS51456">
    <property type="entry name" value="MYOSIN_MOTOR"/>
    <property type="match status" value="1"/>
</dbReference>
<evidence type="ECO:0000256" key="11">
    <source>
        <dbReference type="SAM" id="Phobius"/>
    </source>
</evidence>
<keyword evidence="11" id="KW-1133">Transmembrane helix</keyword>
<dbReference type="FunFam" id="1.20.58.530:FF:000004">
    <property type="entry name" value="Unconventional myosin ID"/>
    <property type="match status" value="1"/>
</dbReference>
<evidence type="ECO:0000256" key="8">
    <source>
        <dbReference type="ARBA" id="ARBA00023203"/>
    </source>
</evidence>
<feature type="region of interest" description="Actin-binding" evidence="10">
    <location>
        <begin position="184"/>
        <end position="206"/>
    </location>
</feature>
<dbReference type="InterPro" id="IPR036961">
    <property type="entry name" value="Kinesin_motor_dom_sf"/>
</dbReference>
<keyword evidence="7" id="KW-0505">Motor protein</keyword>
<comment type="subcellular location">
    <subcellularLocation>
        <location evidence="1">Cell projection</location>
    </subcellularLocation>
</comment>
<dbReference type="EMBL" id="OW240915">
    <property type="protein sequence ID" value="CAH2281774.1"/>
    <property type="molecule type" value="Genomic_DNA"/>
</dbReference>
<evidence type="ECO:0000256" key="9">
    <source>
        <dbReference type="ARBA" id="ARBA00023273"/>
    </source>
</evidence>
<comment type="similarity">
    <text evidence="2 10">Belongs to the TRAFAC class myosin-kinesin ATPase superfamily. Myosin family.</text>
</comment>
<dbReference type="SMART" id="SM00242">
    <property type="entry name" value="MYSc"/>
    <property type="match status" value="1"/>
</dbReference>
<dbReference type="GO" id="GO:0006897">
    <property type="term" value="P:endocytosis"/>
    <property type="evidence" value="ECO:0007669"/>
    <property type="project" value="TreeGrafter"/>
</dbReference>
<protein>
    <submittedName>
        <fullName evidence="13">Unconventional myosin-Ig</fullName>
    </submittedName>
</protein>
<evidence type="ECO:0000313" key="14">
    <source>
        <dbReference type="Proteomes" id="UP001295444"/>
    </source>
</evidence>
<feature type="transmembrane region" description="Helical" evidence="11">
    <location>
        <begin position="496"/>
        <end position="515"/>
    </location>
</feature>
<keyword evidence="4" id="KW-0067">ATP-binding</keyword>
<dbReference type="PROSITE" id="PS50096">
    <property type="entry name" value="IQ"/>
    <property type="match status" value="1"/>
</dbReference>
<dbReference type="Pfam" id="PF00063">
    <property type="entry name" value="Myosin_head"/>
    <property type="match status" value="1"/>
</dbReference>
<dbReference type="GO" id="GO:0005737">
    <property type="term" value="C:cytoplasm"/>
    <property type="evidence" value="ECO:0007669"/>
    <property type="project" value="TreeGrafter"/>
</dbReference>
<dbReference type="PANTHER" id="PTHR13140">
    <property type="entry name" value="MYOSIN"/>
    <property type="match status" value="1"/>
</dbReference>
<keyword evidence="5" id="KW-0112">Calmodulin-binding</keyword>
<dbReference type="InterPro" id="IPR000048">
    <property type="entry name" value="IQ_motif_EF-hand-BS"/>
</dbReference>
<dbReference type="Gene3D" id="3.40.850.10">
    <property type="entry name" value="Kinesin motor domain"/>
    <property type="match status" value="1"/>
</dbReference>
<feature type="transmembrane region" description="Helical" evidence="11">
    <location>
        <begin position="464"/>
        <end position="489"/>
    </location>
</feature>
<dbReference type="GO" id="GO:0005902">
    <property type="term" value="C:microvillus"/>
    <property type="evidence" value="ECO:0007669"/>
    <property type="project" value="TreeGrafter"/>
</dbReference>
<dbReference type="GO" id="GO:0030048">
    <property type="term" value="P:actin filament-based movement"/>
    <property type="evidence" value="ECO:0007669"/>
    <property type="project" value="TreeGrafter"/>
</dbReference>
<dbReference type="GO" id="GO:0016459">
    <property type="term" value="C:myosin complex"/>
    <property type="evidence" value="ECO:0007669"/>
    <property type="project" value="UniProtKB-KW"/>
</dbReference>
<dbReference type="Pfam" id="PF00612">
    <property type="entry name" value="IQ"/>
    <property type="match status" value="1"/>
</dbReference>
<dbReference type="GO" id="GO:0051015">
    <property type="term" value="F:actin filament binding"/>
    <property type="evidence" value="ECO:0007669"/>
    <property type="project" value="TreeGrafter"/>
</dbReference>
<keyword evidence="11" id="KW-0812">Transmembrane</keyword>
<dbReference type="Gene3D" id="1.20.5.4820">
    <property type="match status" value="1"/>
</dbReference>
<dbReference type="GO" id="GO:0005524">
    <property type="term" value="F:ATP binding"/>
    <property type="evidence" value="ECO:0007669"/>
    <property type="project" value="UniProtKB-KW"/>
</dbReference>
<gene>
    <name evidence="13" type="ORF">PECUL_23A046810</name>
</gene>
<keyword evidence="14" id="KW-1185">Reference proteome</keyword>
<evidence type="ECO:0000256" key="3">
    <source>
        <dbReference type="ARBA" id="ARBA00022741"/>
    </source>
</evidence>
<sequence length="655" mass="75076">MAGELQVSIPLLSPQLLPYKNDSISDSATSRRIDNLGHHLLADHIEYFNNQIIVDLVEQPHKGIISILDEACLTVGDVTDTIFLESMNSKLGRHPHYTSRKLSTADKSMAFNRDFRIKHYAGNVTYSVEGFLDKNKDTLFQDFKRLLYNSKDPVLREMWPDGQLSISEVTKRPLTAATLFKNSMIALVENLACKEPYYVRCVKPNEQKSPVLFDDQRCRHQVEYLGLLENVRVRRAGFAYRQPYDRFLFRYKMTCEYTWPNHLMGSDMEATKALIEQHEFQNDVAYGHTKVFIRTPQTLFSLEQERSQLIPIIVLLIQKVWRGTLARKRYKQLRAIYTIMRVYKCYRVRSHLLEVVRRFQNVRNMPDYGKSVEWPEPPAVLATFQDLSRNLFRRWRARKIVKNIPPSDMFQIKAKVCAMDALQGLRRDVGYERAWRQDYLSCYCVCSVLIITVYPLRLLRVCSVLIITVYPLLVLRVCSVLIITVYPLLVLRVCSVLIITVYPLLVLRVCSVLIITVYPLLVLRVCSVLIITVYPLLVLSVLCADYHRVPTASTESVLCADYHHVPTASTESVLCADCHNVPTASTESVLCADYHRVPTASTESVLCADYHRVPTSITESVLCADYHRVPTASSESVLCADYHHVPTASTECALC</sequence>
<dbReference type="SMART" id="SM00015">
    <property type="entry name" value="IQ"/>
    <property type="match status" value="1"/>
</dbReference>
<evidence type="ECO:0000313" key="13">
    <source>
        <dbReference type="EMBL" id="CAH2281774.1"/>
    </source>
</evidence>
<keyword evidence="11" id="KW-0472">Membrane</keyword>
<dbReference type="GO" id="GO:0005516">
    <property type="term" value="F:calmodulin binding"/>
    <property type="evidence" value="ECO:0007669"/>
    <property type="project" value="UniProtKB-KW"/>
</dbReference>
<feature type="domain" description="Myosin motor" evidence="12">
    <location>
        <begin position="1"/>
        <end position="307"/>
    </location>
</feature>
<keyword evidence="9" id="KW-0966">Cell projection</keyword>
<accession>A0AAD1RUD6</accession>
<evidence type="ECO:0000256" key="5">
    <source>
        <dbReference type="ARBA" id="ARBA00022860"/>
    </source>
</evidence>
<dbReference type="FunFam" id="1.20.5.4820:FF:000003">
    <property type="entry name" value="Unconventional myosin ID"/>
    <property type="match status" value="1"/>
</dbReference>
<dbReference type="AlphaFoldDB" id="A0AAD1RUD6"/>
<dbReference type="InterPro" id="IPR027417">
    <property type="entry name" value="P-loop_NTPase"/>
</dbReference>
<dbReference type="Gene3D" id="1.20.58.530">
    <property type="match status" value="1"/>
</dbReference>
<evidence type="ECO:0000256" key="2">
    <source>
        <dbReference type="ARBA" id="ARBA00008314"/>
    </source>
</evidence>
<organism evidence="13 14">
    <name type="scientific">Pelobates cultripes</name>
    <name type="common">Western spadefoot toad</name>
    <dbReference type="NCBI Taxonomy" id="61616"/>
    <lineage>
        <taxon>Eukaryota</taxon>
        <taxon>Metazoa</taxon>
        <taxon>Chordata</taxon>
        <taxon>Craniata</taxon>
        <taxon>Vertebrata</taxon>
        <taxon>Euteleostomi</taxon>
        <taxon>Amphibia</taxon>
        <taxon>Batrachia</taxon>
        <taxon>Anura</taxon>
        <taxon>Pelobatoidea</taxon>
        <taxon>Pelobatidae</taxon>
        <taxon>Pelobates</taxon>
    </lineage>
</organism>
<evidence type="ECO:0000256" key="6">
    <source>
        <dbReference type="ARBA" id="ARBA00023123"/>
    </source>
</evidence>
<dbReference type="SUPFAM" id="SSF52540">
    <property type="entry name" value="P-loop containing nucleoside triphosphate hydrolases"/>
    <property type="match status" value="1"/>
</dbReference>
<evidence type="ECO:0000256" key="4">
    <source>
        <dbReference type="ARBA" id="ARBA00022840"/>
    </source>
</evidence>
<comment type="caution">
    <text evidence="10">Lacks conserved residue(s) required for the propagation of feature annotation.</text>
</comment>
<dbReference type="GO" id="GO:0000146">
    <property type="term" value="F:microfilament motor activity"/>
    <property type="evidence" value="ECO:0007669"/>
    <property type="project" value="TreeGrafter"/>
</dbReference>
<proteinExistence type="inferred from homology"/>
<keyword evidence="8 10" id="KW-0009">Actin-binding</keyword>
<dbReference type="PANTHER" id="PTHR13140:SF381">
    <property type="entry name" value="UNCONVENTIONAL MYOSIN-IG"/>
    <property type="match status" value="1"/>
</dbReference>